<sequence>MPTDENLMKRGCTVVSVCVCLSNFETTPHLFLSCQFAAKLWNWLGTLFENHFDCTTIETVFKSCKNSWSKHVHNLALAAITHVFHSIWMAQNGIRFNNAKISIHAAKMKVLTAIATSATTVVGYTDHSEASILQCLKVQPRLRNAPVISLVLWKAPLVFWLKVNTDRSVLSNPPSAACGGIFRNNLASFKDCFAQKLDTVSVTYAEIFAIILVV</sequence>
<dbReference type="EMBL" id="ASHM01000045">
    <property type="protein sequence ID" value="PNY03736.1"/>
    <property type="molecule type" value="Genomic_DNA"/>
</dbReference>
<dbReference type="Pfam" id="PF13966">
    <property type="entry name" value="zf-RVT"/>
    <property type="match status" value="1"/>
</dbReference>
<dbReference type="Proteomes" id="UP000236291">
    <property type="component" value="Unassembled WGS sequence"/>
</dbReference>
<reference evidence="2 3" key="2">
    <citation type="journal article" date="2017" name="Front. Plant Sci.">
        <title>Gene Classification and Mining of Molecular Markers Useful in Red Clover (Trifolium pratense) Breeding.</title>
        <authorList>
            <person name="Istvanek J."/>
            <person name="Dluhosova J."/>
            <person name="Dluhos P."/>
            <person name="Patkova L."/>
            <person name="Nedelnik J."/>
            <person name="Repkova J."/>
        </authorList>
    </citation>
    <scope>NUCLEOTIDE SEQUENCE [LARGE SCALE GENOMIC DNA]</scope>
    <source>
        <strain evidence="3">cv. Tatra</strain>
        <tissue evidence="2">Young leaves</tissue>
    </source>
</reference>
<dbReference type="AlphaFoldDB" id="A0A2K3NL16"/>
<organism evidence="2 3">
    <name type="scientific">Trifolium pratense</name>
    <name type="common">Red clover</name>
    <dbReference type="NCBI Taxonomy" id="57577"/>
    <lineage>
        <taxon>Eukaryota</taxon>
        <taxon>Viridiplantae</taxon>
        <taxon>Streptophyta</taxon>
        <taxon>Embryophyta</taxon>
        <taxon>Tracheophyta</taxon>
        <taxon>Spermatophyta</taxon>
        <taxon>Magnoliopsida</taxon>
        <taxon>eudicotyledons</taxon>
        <taxon>Gunneridae</taxon>
        <taxon>Pentapetalae</taxon>
        <taxon>rosids</taxon>
        <taxon>fabids</taxon>
        <taxon>Fabales</taxon>
        <taxon>Fabaceae</taxon>
        <taxon>Papilionoideae</taxon>
        <taxon>50 kb inversion clade</taxon>
        <taxon>NPAAA clade</taxon>
        <taxon>Hologalegina</taxon>
        <taxon>IRL clade</taxon>
        <taxon>Trifolieae</taxon>
        <taxon>Trifolium</taxon>
    </lineage>
</organism>
<reference evidence="2 3" key="1">
    <citation type="journal article" date="2014" name="Am. J. Bot.">
        <title>Genome assembly and annotation for red clover (Trifolium pratense; Fabaceae).</title>
        <authorList>
            <person name="Istvanek J."/>
            <person name="Jaros M."/>
            <person name="Krenek A."/>
            <person name="Repkova J."/>
        </authorList>
    </citation>
    <scope>NUCLEOTIDE SEQUENCE [LARGE SCALE GENOMIC DNA]</scope>
    <source>
        <strain evidence="3">cv. Tatra</strain>
        <tissue evidence="2">Young leaves</tissue>
    </source>
</reference>
<evidence type="ECO:0000313" key="2">
    <source>
        <dbReference type="EMBL" id="PNY03736.1"/>
    </source>
</evidence>
<feature type="domain" description="Reverse transcriptase zinc-binding" evidence="1">
    <location>
        <begin position="2"/>
        <end position="41"/>
    </location>
</feature>
<gene>
    <name evidence="2" type="ORF">L195_g000145</name>
</gene>
<proteinExistence type="predicted"/>
<evidence type="ECO:0000259" key="1">
    <source>
        <dbReference type="Pfam" id="PF13966"/>
    </source>
</evidence>
<protein>
    <submittedName>
        <fullName evidence="2">Ribonuclease H</fullName>
    </submittedName>
</protein>
<comment type="caution">
    <text evidence="2">The sequence shown here is derived from an EMBL/GenBank/DDBJ whole genome shotgun (WGS) entry which is preliminary data.</text>
</comment>
<name>A0A2K3NL16_TRIPR</name>
<dbReference type="InterPro" id="IPR026960">
    <property type="entry name" value="RVT-Znf"/>
</dbReference>
<evidence type="ECO:0000313" key="3">
    <source>
        <dbReference type="Proteomes" id="UP000236291"/>
    </source>
</evidence>
<accession>A0A2K3NL16</accession>